<evidence type="ECO:0000256" key="6">
    <source>
        <dbReference type="PIRSR" id="PIRSR000189-1"/>
    </source>
</evidence>
<reference evidence="8" key="1">
    <citation type="submission" date="2021-02" db="EMBL/GenBank/DDBJ databases">
        <title>Genome sequence Cadophora malorum strain M34.</title>
        <authorList>
            <person name="Stefanovic E."/>
            <person name="Vu D."/>
            <person name="Scully C."/>
            <person name="Dijksterhuis J."/>
            <person name="Roader J."/>
            <person name="Houbraken J."/>
        </authorList>
    </citation>
    <scope>NUCLEOTIDE SEQUENCE</scope>
    <source>
        <strain evidence="8">M34</strain>
    </source>
</reference>
<keyword evidence="5" id="KW-0560">Oxidoreductase</keyword>
<evidence type="ECO:0000256" key="5">
    <source>
        <dbReference type="ARBA" id="ARBA00023002"/>
    </source>
</evidence>
<sequence>MVESIGIIGAGITGLATAYVLSSKYNVTIVARDQPGDMGLDWASPWAGAVFHPQRHADKSQQQMQRDCFKFYWDVANQEPSNGVKLYPMTEYFDDETTESDLWYRSLMPDYQVLPASALPSEIKLGSKYTTLAINPLIFLPWLKEKLVAKGVKFIRKEVKSIEEARSFTKSKIIVNASGVGARVLAGDQAVGPVRGQTMFVKTDFSELVMLEGSEYTYVIPRAGSGGVIMGGIKSDRLDAEIDVALKSDILRRVNRLTKGAFEDVDLDKVTDVLGFRPGRKGGLRVEREGDVVHAYGVEGAGYIYSFGVAEKVKQLLEGSQVKARL</sequence>
<dbReference type="SUPFAM" id="SSF54373">
    <property type="entry name" value="FAD-linked reductases, C-terminal domain"/>
    <property type="match status" value="1"/>
</dbReference>
<dbReference type="Gene3D" id="3.30.9.10">
    <property type="entry name" value="D-Amino Acid Oxidase, subunit A, domain 2"/>
    <property type="match status" value="1"/>
</dbReference>
<dbReference type="Pfam" id="PF01266">
    <property type="entry name" value="DAO"/>
    <property type="match status" value="1"/>
</dbReference>
<dbReference type="InterPro" id="IPR006076">
    <property type="entry name" value="FAD-dep_OxRdtase"/>
</dbReference>
<dbReference type="PIRSF" id="PIRSF000189">
    <property type="entry name" value="D-aa_oxidase"/>
    <property type="match status" value="1"/>
</dbReference>
<evidence type="ECO:0000313" key="8">
    <source>
        <dbReference type="EMBL" id="KAG4424820.1"/>
    </source>
</evidence>
<evidence type="ECO:0000256" key="2">
    <source>
        <dbReference type="ARBA" id="ARBA00006730"/>
    </source>
</evidence>
<dbReference type="GO" id="GO:0005737">
    <property type="term" value="C:cytoplasm"/>
    <property type="evidence" value="ECO:0007669"/>
    <property type="project" value="TreeGrafter"/>
</dbReference>
<comment type="cofactor">
    <cofactor evidence="1 6">
        <name>FAD</name>
        <dbReference type="ChEBI" id="CHEBI:57692"/>
    </cofactor>
</comment>
<dbReference type="GO" id="GO:0071949">
    <property type="term" value="F:FAD binding"/>
    <property type="evidence" value="ECO:0007669"/>
    <property type="project" value="InterPro"/>
</dbReference>
<dbReference type="SUPFAM" id="SSF51971">
    <property type="entry name" value="Nucleotide-binding domain"/>
    <property type="match status" value="1"/>
</dbReference>
<protein>
    <recommendedName>
        <fullName evidence="7">FAD dependent oxidoreductase domain-containing protein</fullName>
    </recommendedName>
</protein>
<feature type="binding site" evidence="6">
    <location>
        <position position="277"/>
    </location>
    <ligand>
        <name>D-dopa</name>
        <dbReference type="ChEBI" id="CHEBI:149689"/>
    </ligand>
</feature>
<evidence type="ECO:0000259" key="7">
    <source>
        <dbReference type="Pfam" id="PF01266"/>
    </source>
</evidence>
<comment type="similarity">
    <text evidence="2">Belongs to the DAMOX/DASOX family.</text>
</comment>
<evidence type="ECO:0000256" key="3">
    <source>
        <dbReference type="ARBA" id="ARBA00022630"/>
    </source>
</evidence>
<keyword evidence="3" id="KW-0285">Flavoprotein</keyword>
<dbReference type="EMBL" id="JAFJYH010000016">
    <property type="protein sequence ID" value="KAG4424820.1"/>
    <property type="molecule type" value="Genomic_DNA"/>
</dbReference>
<dbReference type="InterPro" id="IPR023209">
    <property type="entry name" value="DAO"/>
</dbReference>
<dbReference type="Proteomes" id="UP000664132">
    <property type="component" value="Unassembled WGS sequence"/>
</dbReference>
<proteinExistence type="inferred from homology"/>
<dbReference type="GO" id="GO:0003884">
    <property type="term" value="F:D-amino-acid oxidase activity"/>
    <property type="evidence" value="ECO:0007669"/>
    <property type="project" value="InterPro"/>
</dbReference>
<gene>
    <name evidence="8" type="ORF">IFR04_001980</name>
</gene>
<accession>A0A8H8BUQ9</accession>
<dbReference type="GO" id="GO:0019478">
    <property type="term" value="P:D-amino acid catabolic process"/>
    <property type="evidence" value="ECO:0007669"/>
    <property type="project" value="TreeGrafter"/>
</dbReference>
<evidence type="ECO:0000313" key="9">
    <source>
        <dbReference type="Proteomes" id="UP000664132"/>
    </source>
</evidence>
<keyword evidence="4 6" id="KW-0274">FAD</keyword>
<dbReference type="PANTHER" id="PTHR11530">
    <property type="entry name" value="D-AMINO ACID OXIDASE"/>
    <property type="match status" value="1"/>
</dbReference>
<feature type="binding site" evidence="6">
    <location>
        <position position="159"/>
    </location>
    <ligand>
        <name>FAD</name>
        <dbReference type="ChEBI" id="CHEBI:57692"/>
    </ligand>
</feature>
<feature type="binding site" evidence="6">
    <location>
        <position position="218"/>
    </location>
    <ligand>
        <name>D-dopa</name>
        <dbReference type="ChEBI" id="CHEBI:149689"/>
    </ligand>
</feature>
<evidence type="ECO:0000256" key="1">
    <source>
        <dbReference type="ARBA" id="ARBA00001974"/>
    </source>
</evidence>
<dbReference type="OrthoDB" id="2015447at2759"/>
<dbReference type="PANTHER" id="PTHR11530:SF11">
    <property type="entry name" value="D-ASPARTATE OXIDASE"/>
    <property type="match status" value="1"/>
</dbReference>
<comment type="caution">
    <text evidence="8">The sequence shown here is derived from an EMBL/GenBank/DDBJ whole genome shotgun (WGS) entry which is preliminary data.</text>
</comment>
<dbReference type="Gene3D" id="3.40.50.720">
    <property type="entry name" value="NAD(P)-binding Rossmann-like Domain"/>
    <property type="match status" value="1"/>
</dbReference>
<feature type="domain" description="FAD dependent oxidoreductase" evidence="7">
    <location>
        <begin position="5"/>
        <end position="314"/>
    </location>
</feature>
<keyword evidence="9" id="KW-1185">Reference proteome</keyword>
<name>A0A8H8BUQ9_9HELO</name>
<dbReference type="AlphaFoldDB" id="A0A8H8BUQ9"/>
<organism evidence="8 9">
    <name type="scientific">Cadophora malorum</name>
    <dbReference type="NCBI Taxonomy" id="108018"/>
    <lineage>
        <taxon>Eukaryota</taxon>
        <taxon>Fungi</taxon>
        <taxon>Dikarya</taxon>
        <taxon>Ascomycota</taxon>
        <taxon>Pezizomycotina</taxon>
        <taxon>Leotiomycetes</taxon>
        <taxon>Helotiales</taxon>
        <taxon>Ploettnerulaceae</taxon>
        <taxon>Cadophora</taxon>
    </lineage>
</organism>
<evidence type="ECO:0000256" key="4">
    <source>
        <dbReference type="ARBA" id="ARBA00022827"/>
    </source>
</evidence>
<feature type="binding site" evidence="6">
    <location>
        <position position="300"/>
    </location>
    <ligand>
        <name>D-dopa</name>
        <dbReference type="ChEBI" id="CHEBI:149689"/>
    </ligand>
</feature>